<accession>A0AAV7KHB9</accession>
<organism evidence="2 3">
    <name type="scientific">Oopsacas minuta</name>
    <dbReference type="NCBI Taxonomy" id="111878"/>
    <lineage>
        <taxon>Eukaryota</taxon>
        <taxon>Metazoa</taxon>
        <taxon>Porifera</taxon>
        <taxon>Hexactinellida</taxon>
        <taxon>Hexasterophora</taxon>
        <taxon>Lyssacinosida</taxon>
        <taxon>Leucopsacidae</taxon>
        <taxon>Oopsacas</taxon>
    </lineage>
</organism>
<feature type="transmembrane region" description="Helical" evidence="1">
    <location>
        <begin position="183"/>
        <end position="204"/>
    </location>
</feature>
<keyword evidence="3" id="KW-1185">Reference proteome</keyword>
<evidence type="ECO:0000313" key="2">
    <source>
        <dbReference type="EMBL" id="KAI6660543.1"/>
    </source>
</evidence>
<gene>
    <name evidence="2" type="ORF">LOD99_14127</name>
</gene>
<feature type="transmembrane region" description="Helical" evidence="1">
    <location>
        <begin position="79"/>
        <end position="105"/>
    </location>
</feature>
<evidence type="ECO:0008006" key="4">
    <source>
        <dbReference type="Google" id="ProtNLM"/>
    </source>
</evidence>
<dbReference type="Proteomes" id="UP001165289">
    <property type="component" value="Unassembled WGS sequence"/>
</dbReference>
<feature type="transmembrane region" description="Helical" evidence="1">
    <location>
        <begin position="258"/>
        <end position="278"/>
    </location>
</feature>
<evidence type="ECO:0000256" key="1">
    <source>
        <dbReference type="SAM" id="Phobius"/>
    </source>
</evidence>
<keyword evidence="1" id="KW-0472">Membrane</keyword>
<keyword evidence="1" id="KW-0812">Transmembrane</keyword>
<dbReference type="AlphaFoldDB" id="A0AAV7KHB9"/>
<dbReference type="EMBL" id="JAKMXF010000033">
    <property type="protein sequence ID" value="KAI6660543.1"/>
    <property type="molecule type" value="Genomic_DNA"/>
</dbReference>
<name>A0AAV7KHB9_9METZ</name>
<protein>
    <recommendedName>
        <fullName evidence="4">Gustatory receptor</fullName>
    </recommendedName>
</protein>
<feature type="transmembrane region" description="Helical" evidence="1">
    <location>
        <begin position="284"/>
        <end position="301"/>
    </location>
</feature>
<reference evidence="2 3" key="1">
    <citation type="journal article" date="2023" name="BMC Biol.">
        <title>The compact genome of the sponge Oopsacas minuta (Hexactinellida) is lacking key metazoan core genes.</title>
        <authorList>
            <person name="Santini S."/>
            <person name="Schenkelaars Q."/>
            <person name="Jourda C."/>
            <person name="Duchesne M."/>
            <person name="Belahbib H."/>
            <person name="Rocher C."/>
            <person name="Selva M."/>
            <person name="Riesgo A."/>
            <person name="Vervoort M."/>
            <person name="Leys S.P."/>
            <person name="Kodjabachian L."/>
            <person name="Le Bivic A."/>
            <person name="Borchiellini C."/>
            <person name="Claverie J.M."/>
            <person name="Renard E."/>
        </authorList>
    </citation>
    <scope>NUCLEOTIDE SEQUENCE [LARGE SCALE GENOMIC DNA]</scope>
    <source>
        <strain evidence="2">SPO-2</strain>
    </source>
</reference>
<feature type="transmembrane region" description="Helical" evidence="1">
    <location>
        <begin position="141"/>
        <end position="163"/>
    </location>
</feature>
<evidence type="ECO:0000313" key="3">
    <source>
        <dbReference type="Proteomes" id="UP001165289"/>
    </source>
</evidence>
<sequence length="346" mass="40937">MFTFSESDLIQRIVELTGYSNLLVFTLLNLCWLIYCIRECRNNIKLYNYFKRKPLLHPINRDIQYLSLQKRLYNLKTHIVKYLLAIVGLGLEIGAILWIGIWSAYISVNLNPNFDPLATIELEYPYCSIQYTMKKLYYHPFFIIMYSFEYAISFTQFTFLSILTRYLAARYMNHTFKRTLIKYIIWLSVQLLIVSVCSTLYTFILSFLLFPLLAVINWLVVLRDSLILTRVLQSNLRELKFHSNNKVLYREQLQAYKFYRFFQITLLFSLFLLIVVIFLLNLRYIFEMTVGLCLLNLIYGINYDLTIQVASSVEFVLKNYTAIADSFIILPYSLSASLPVFCLTFV</sequence>
<comment type="caution">
    <text evidence="2">The sequence shown here is derived from an EMBL/GenBank/DDBJ whole genome shotgun (WGS) entry which is preliminary data.</text>
</comment>
<proteinExistence type="predicted"/>
<keyword evidence="1" id="KW-1133">Transmembrane helix</keyword>
<feature type="transmembrane region" description="Helical" evidence="1">
    <location>
        <begin position="20"/>
        <end position="37"/>
    </location>
</feature>